<comment type="similarity">
    <text evidence="1">Belongs to the aspartate/glutamate racemases family.</text>
</comment>
<keyword evidence="4" id="KW-1185">Reference proteome</keyword>
<dbReference type="InterPro" id="IPR033134">
    <property type="entry name" value="Asp/Glu_racemase_AS_2"/>
</dbReference>
<dbReference type="Pfam" id="PF01177">
    <property type="entry name" value="Asp_Glu_race"/>
    <property type="match status" value="1"/>
</dbReference>
<name>A0A8J3CKE5_9BURK</name>
<dbReference type="RefSeq" id="WP_189491740.1">
    <property type="nucleotide sequence ID" value="NZ_BMZG01000003.1"/>
</dbReference>
<comment type="caution">
    <text evidence="3">The sequence shown here is derived from an EMBL/GenBank/DDBJ whole genome shotgun (WGS) entry which is preliminary data.</text>
</comment>
<evidence type="ECO:0000256" key="2">
    <source>
        <dbReference type="ARBA" id="ARBA00023235"/>
    </source>
</evidence>
<reference evidence="3" key="2">
    <citation type="submission" date="2020-09" db="EMBL/GenBank/DDBJ databases">
        <authorList>
            <person name="Sun Q."/>
            <person name="Kim S."/>
        </authorList>
    </citation>
    <scope>NUCLEOTIDE SEQUENCE</scope>
    <source>
        <strain evidence="3">KCTC 32501</strain>
    </source>
</reference>
<gene>
    <name evidence="3" type="primary">ygeA</name>
    <name evidence="3" type="ORF">GCM10009007_07260</name>
</gene>
<accession>A0A8J3CKE5</accession>
<dbReference type="NCBIfam" id="TIGR00035">
    <property type="entry name" value="asp_race"/>
    <property type="match status" value="1"/>
</dbReference>
<dbReference type="Proteomes" id="UP000614287">
    <property type="component" value="Unassembled WGS sequence"/>
</dbReference>
<dbReference type="SUPFAM" id="SSF53681">
    <property type="entry name" value="Aspartate/glutamate racemase"/>
    <property type="match status" value="2"/>
</dbReference>
<dbReference type="InterPro" id="IPR015942">
    <property type="entry name" value="Asp/Glu/hydantoin_racemase"/>
</dbReference>
<evidence type="ECO:0000313" key="3">
    <source>
        <dbReference type="EMBL" id="GHA69013.1"/>
    </source>
</evidence>
<proteinExistence type="inferred from homology"/>
<dbReference type="AlphaFoldDB" id="A0A8J3CKE5"/>
<dbReference type="PROSITE" id="PS00924">
    <property type="entry name" value="ASP_GLU_RACEMASE_2"/>
    <property type="match status" value="1"/>
</dbReference>
<dbReference type="InterPro" id="IPR004380">
    <property type="entry name" value="Asp_race"/>
</dbReference>
<dbReference type="GO" id="GO:0047661">
    <property type="term" value="F:amino-acid racemase activity"/>
    <property type="evidence" value="ECO:0007669"/>
    <property type="project" value="InterPro"/>
</dbReference>
<evidence type="ECO:0000256" key="1">
    <source>
        <dbReference type="ARBA" id="ARBA00007847"/>
    </source>
</evidence>
<organism evidence="3 4">
    <name type="scientific">Formosimonas limnophila</name>
    <dbReference type="NCBI Taxonomy" id="1384487"/>
    <lineage>
        <taxon>Bacteria</taxon>
        <taxon>Pseudomonadati</taxon>
        <taxon>Pseudomonadota</taxon>
        <taxon>Betaproteobacteria</taxon>
        <taxon>Burkholderiales</taxon>
        <taxon>Burkholderiaceae</taxon>
        <taxon>Formosimonas</taxon>
    </lineage>
</organism>
<protein>
    <submittedName>
        <fullName evidence="3">Racemase</fullName>
    </submittedName>
</protein>
<dbReference type="PANTHER" id="PTHR21198:SF7">
    <property type="entry name" value="ASPARTATE-GLUTAMATE RACEMASE FAMILY"/>
    <property type="match status" value="1"/>
</dbReference>
<dbReference type="EMBL" id="BMZG01000003">
    <property type="protein sequence ID" value="GHA69013.1"/>
    <property type="molecule type" value="Genomic_DNA"/>
</dbReference>
<sequence length="232" mass="25206">MNTIGLLGGMSWESSMLYYQTINRVVRDANPSGDGLSSAPILLDSVNFAVIAKWMLEEDWKQISEYLTQHARALETAGAQVIGICTNTMHKVYDTIASSVSVPIIHIATPTIAELKAAGVTRAALLGTRFSMNDGFLHDVYATEGIELITPNKPQCEQIHNIIMNELCQGVTLKSSRAMYVDAISMLQQQGAQTVVLGCTEISLLLRSDDAELPMFDTADLHARALAAFCLG</sequence>
<evidence type="ECO:0000313" key="4">
    <source>
        <dbReference type="Proteomes" id="UP000614287"/>
    </source>
</evidence>
<reference evidence="3" key="1">
    <citation type="journal article" date="2014" name="Int. J. Syst. Evol. Microbiol.">
        <title>Complete genome sequence of Corynebacterium casei LMG S-19264T (=DSM 44701T), isolated from a smear-ripened cheese.</title>
        <authorList>
            <consortium name="US DOE Joint Genome Institute (JGI-PGF)"/>
            <person name="Walter F."/>
            <person name="Albersmeier A."/>
            <person name="Kalinowski J."/>
            <person name="Ruckert C."/>
        </authorList>
    </citation>
    <scope>NUCLEOTIDE SEQUENCE</scope>
    <source>
        <strain evidence="3">KCTC 32501</strain>
    </source>
</reference>
<dbReference type="InterPro" id="IPR001920">
    <property type="entry name" value="Asp/Glu_race"/>
</dbReference>
<dbReference type="PANTHER" id="PTHR21198">
    <property type="entry name" value="GLUTAMATE RACEMASE"/>
    <property type="match status" value="1"/>
</dbReference>
<keyword evidence="2" id="KW-0413">Isomerase</keyword>
<dbReference type="Gene3D" id="3.40.50.1860">
    <property type="match status" value="2"/>
</dbReference>